<evidence type="ECO:0000256" key="4">
    <source>
        <dbReference type="SAM" id="Phobius"/>
    </source>
</evidence>
<dbReference type="eggNOG" id="COG1879">
    <property type="taxonomic scope" value="Bacteria"/>
</dbReference>
<dbReference type="PANTHER" id="PTHR46847:SF1">
    <property type="entry name" value="D-ALLOSE-BINDING PERIPLASMIC PROTEIN-RELATED"/>
    <property type="match status" value="1"/>
</dbReference>
<proteinExistence type="inferred from homology"/>
<dbReference type="SUPFAM" id="SSF53822">
    <property type="entry name" value="Periplasmic binding protein-like I"/>
    <property type="match status" value="1"/>
</dbReference>
<keyword evidence="4" id="KW-1133">Transmembrane helix</keyword>
<dbReference type="HOGENOM" id="CLU_801435_0_0_12"/>
<dbReference type="InterPro" id="IPR028082">
    <property type="entry name" value="Peripla_BP_I"/>
</dbReference>
<evidence type="ECO:0000256" key="3">
    <source>
        <dbReference type="ARBA" id="ARBA00022729"/>
    </source>
</evidence>
<dbReference type="PANTHER" id="PTHR46847">
    <property type="entry name" value="D-ALLOSE-BINDING PERIPLASMIC PROTEIN-RELATED"/>
    <property type="match status" value="1"/>
</dbReference>
<name>H9UFT5_SPIAZ</name>
<dbReference type="PATRIC" id="fig|889378.3.peg.276"/>
<dbReference type="Gene3D" id="3.40.50.2300">
    <property type="match status" value="2"/>
</dbReference>
<dbReference type="GO" id="GO:0030246">
    <property type="term" value="F:carbohydrate binding"/>
    <property type="evidence" value="ECO:0007669"/>
    <property type="project" value="UniProtKB-ARBA"/>
</dbReference>
<protein>
    <submittedName>
        <fullName evidence="6">ABC-type sugar transport system, periplasmic component</fullName>
    </submittedName>
</protein>
<dbReference type="EMBL" id="CP003282">
    <property type="protein sequence ID" value="AFG36378.1"/>
    <property type="molecule type" value="Genomic_DNA"/>
</dbReference>
<keyword evidence="7" id="KW-1185">Reference proteome</keyword>
<dbReference type="Pfam" id="PF13407">
    <property type="entry name" value="Peripla_BP_4"/>
    <property type="match status" value="1"/>
</dbReference>
<evidence type="ECO:0000259" key="5">
    <source>
        <dbReference type="Pfam" id="PF13407"/>
    </source>
</evidence>
<keyword evidence="4" id="KW-0472">Membrane</keyword>
<keyword evidence="4" id="KW-0812">Transmembrane</keyword>
<keyword evidence="6" id="KW-0813">Transport</keyword>
<dbReference type="KEGG" id="sfc:Spiaf_0270"/>
<dbReference type="STRING" id="889378.Spiaf_0270"/>
<feature type="domain" description="Periplasmic binding protein" evidence="5">
    <location>
        <begin position="48"/>
        <end position="304"/>
    </location>
</feature>
<dbReference type="Proteomes" id="UP000007383">
    <property type="component" value="Chromosome"/>
</dbReference>
<feature type="transmembrane region" description="Helical" evidence="4">
    <location>
        <begin position="7"/>
        <end position="28"/>
    </location>
</feature>
<dbReference type="OrthoDB" id="569491at2"/>
<evidence type="ECO:0000313" key="6">
    <source>
        <dbReference type="EMBL" id="AFG36378.1"/>
    </source>
</evidence>
<organism evidence="6 7">
    <name type="scientific">Spirochaeta africana (strain ATCC 700263 / DSM 8902 / Z-7692)</name>
    <dbReference type="NCBI Taxonomy" id="889378"/>
    <lineage>
        <taxon>Bacteria</taxon>
        <taxon>Pseudomonadati</taxon>
        <taxon>Spirochaetota</taxon>
        <taxon>Spirochaetia</taxon>
        <taxon>Spirochaetales</taxon>
        <taxon>Spirochaetaceae</taxon>
        <taxon>Spirochaeta</taxon>
    </lineage>
</organism>
<reference evidence="7" key="1">
    <citation type="journal article" date="2013" name="Stand. Genomic Sci.">
        <title>Complete genome sequence of the halophilic bacterium Spirochaeta africana type strain (Z-7692(T)) from the alkaline Lake Magadi in the East African Rift.</title>
        <authorList>
            <person name="Liolos K."/>
            <person name="Abt B."/>
            <person name="Scheuner C."/>
            <person name="Teshima H."/>
            <person name="Held B."/>
            <person name="Lapidus A."/>
            <person name="Nolan M."/>
            <person name="Lucas S."/>
            <person name="Deshpande S."/>
            <person name="Cheng J.F."/>
            <person name="Tapia R."/>
            <person name="Goodwin L.A."/>
            <person name="Pitluck S."/>
            <person name="Pagani I."/>
            <person name="Ivanova N."/>
            <person name="Mavromatis K."/>
            <person name="Mikhailova N."/>
            <person name="Huntemann M."/>
            <person name="Pati A."/>
            <person name="Chen A."/>
            <person name="Palaniappan K."/>
            <person name="Land M."/>
            <person name="Rohde M."/>
            <person name="Tindall B.J."/>
            <person name="Detter J.C."/>
            <person name="Goker M."/>
            <person name="Bristow J."/>
            <person name="Eisen J.A."/>
            <person name="Markowitz V."/>
            <person name="Hugenholtz P."/>
            <person name="Woyke T."/>
            <person name="Klenk H.P."/>
            <person name="Kyrpides N.C."/>
        </authorList>
    </citation>
    <scope>NUCLEOTIDE SEQUENCE</scope>
    <source>
        <strain evidence="7">ATCC 700263 / DSM 8902 / Z-7692</strain>
    </source>
</reference>
<accession>H9UFT5</accession>
<comment type="similarity">
    <text evidence="2">Belongs to the bacterial solute-binding protein 2 family.</text>
</comment>
<dbReference type="InterPro" id="IPR025997">
    <property type="entry name" value="SBP_2_dom"/>
</dbReference>
<dbReference type="RefSeq" id="WP_014454376.1">
    <property type="nucleotide sequence ID" value="NC_017098.1"/>
</dbReference>
<sequence length="346" mass="37963">MRLSLRVILTVTVLVTAVFAGLLVVSFLRATRQVIAVRPAEGGAEQHITIILPDDSDIFFLALAEGGRQAARQQNAVLEFLYYGAMQDEAGLLLQQARWMQTDGVLVFLPEQNSFTREIGQLAAAGIPVITLINDNPLSGRTAHLGFDAEGIARELVRLMLDDVDRRPQRWGLLIAAEDEGRTAWQAERMEAVIRNLLSGHRQIELLPTRSVAPGYFAGEQEAVRLLREHSEIAGIITAVPQALSGVVQGLIDQNRLGDVRVVGIDTGGGVSEAIQRGLLNGTIYRYPEQVGRSGVELLLQALNDRPVGEYHDLAYTAIDRHNIERFLSRMSDSMQADLQRGGQDG</sequence>
<dbReference type="GO" id="GO:0030313">
    <property type="term" value="C:cell envelope"/>
    <property type="evidence" value="ECO:0007669"/>
    <property type="project" value="UniProtKB-SubCell"/>
</dbReference>
<gene>
    <name evidence="6" type="ordered locus">Spiaf_0270</name>
</gene>
<keyword evidence="3" id="KW-0732">Signal</keyword>
<evidence type="ECO:0000313" key="7">
    <source>
        <dbReference type="Proteomes" id="UP000007383"/>
    </source>
</evidence>
<keyword evidence="6" id="KW-0762">Sugar transport</keyword>
<dbReference type="AlphaFoldDB" id="H9UFT5"/>
<evidence type="ECO:0000256" key="2">
    <source>
        <dbReference type="ARBA" id="ARBA00007639"/>
    </source>
</evidence>
<evidence type="ECO:0000256" key="1">
    <source>
        <dbReference type="ARBA" id="ARBA00004196"/>
    </source>
</evidence>
<comment type="subcellular location">
    <subcellularLocation>
        <location evidence="1">Cell envelope</location>
    </subcellularLocation>
</comment>